<dbReference type="PANTHER" id="PTHR42905:SF16">
    <property type="entry name" value="CARBOXYPHOSPHONOENOLPYRUVATE PHOSPHONOMUTASE-LIKE PROTEIN (AFU_ORTHOLOGUE AFUA_5G07230)"/>
    <property type="match status" value="1"/>
</dbReference>
<dbReference type="PANTHER" id="PTHR42905">
    <property type="entry name" value="PHOSPHOENOLPYRUVATE CARBOXYLASE"/>
    <property type="match status" value="1"/>
</dbReference>
<dbReference type="Pfam" id="PF13714">
    <property type="entry name" value="PEP_mutase"/>
    <property type="match status" value="1"/>
</dbReference>
<dbReference type="GO" id="GO:0016829">
    <property type="term" value="F:lyase activity"/>
    <property type="evidence" value="ECO:0007669"/>
    <property type="project" value="UniProtKB-KW"/>
</dbReference>
<name>A0A327SBI7_9SPHI</name>
<dbReference type="Gene3D" id="3.20.20.60">
    <property type="entry name" value="Phosphoenolpyruvate-binding domains"/>
    <property type="match status" value="1"/>
</dbReference>
<comment type="caution">
    <text evidence="1">The sequence shown here is derived from an EMBL/GenBank/DDBJ whole genome shotgun (WGS) entry which is preliminary data.</text>
</comment>
<proteinExistence type="predicted"/>
<dbReference type="Proteomes" id="UP000249754">
    <property type="component" value="Unassembled WGS sequence"/>
</dbReference>
<gene>
    <name evidence="1" type="ORF">LY11_03834</name>
</gene>
<dbReference type="InterPro" id="IPR015813">
    <property type="entry name" value="Pyrv/PenolPyrv_kinase-like_dom"/>
</dbReference>
<keyword evidence="1" id="KW-0456">Lyase</keyword>
<accession>A0A327SBI7</accession>
<dbReference type="EMBL" id="QLLR01000023">
    <property type="protein sequence ID" value="RAJ26390.1"/>
    <property type="molecule type" value="Genomic_DNA"/>
</dbReference>
<dbReference type="SUPFAM" id="SSF51621">
    <property type="entry name" value="Phosphoenolpyruvate/pyruvate domain"/>
    <property type="match status" value="1"/>
</dbReference>
<reference evidence="1 2" key="1">
    <citation type="submission" date="2018-06" db="EMBL/GenBank/DDBJ databases">
        <title>Genomic Encyclopedia of Archaeal and Bacterial Type Strains, Phase II (KMG-II): from individual species to whole genera.</title>
        <authorList>
            <person name="Goeker M."/>
        </authorList>
    </citation>
    <scope>NUCLEOTIDE SEQUENCE [LARGE SCALE GENOMIC DNA]</scope>
    <source>
        <strain evidence="1 2">DSM 14825</strain>
    </source>
</reference>
<protein>
    <submittedName>
        <fullName evidence="1">2-methylisocitrate lyase-like PEP mutase family enzyme</fullName>
    </submittedName>
</protein>
<dbReference type="OrthoDB" id="9780430at2"/>
<dbReference type="AlphaFoldDB" id="A0A327SBI7"/>
<dbReference type="RefSeq" id="WP_111635226.1">
    <property type="nucleotide sequence ID" value="NZ_QLLR01000023.1"/>
</dbReference>
<sequence>MRIQIENFKKLHHLEKPLLIGNIWDVQSALIFQKLGYKAIGTSSAAIANSLGYEDGQNIPFNEYLFVIKRILESTTLPLTVDLEAGYGSDVKVIFENISKLSQLGVVGINLEDSIMVDGIRRIEDLTKFSFKLEQLVQMLNKSKIEIFINVRCDVFLLGLDNALVETIERVKVYENKSVNGIFLPGITNEKDIASIVESTSLPVNVMCMPDLPDFDKLRELGVKRISMGNFANAFLYQKLQEAATSFISNNNFSILF</sequence>
<dbReference type="CDD" id="cd00377">
    <property type="entry name" value="ICL_PEPM"/>
    <property type="match status" value="1"/>
</dbReference>
<dbReference type="InterPro" id="IPR039556">
    <property type="entry name" value="ICL/PEPM"/>
</dbReference>
<organism evidence="1 2">
    <name type="scientific">Pedobacter cryoconitis</name>
    <dbReference type="NCBI Taxonomy" id="188932"/>
    <lineage>
        <taxon>Bacteria</taxon>
        <taxon>Pseudomonadati</taxon>
        <taxon>Bacteroidota</taxon>
        <taxon>Sphingobacteriia</taxon>
        <taxon>Sphingobacteriales</taxon>
        <taxon>Sphingobacteriaceae</taxon>
        <taxon>Pedobacter</taxon>
    </lineage>
</organism>
<dbReference type="InterPro" id="IPR040442">
    <property type="entry name" value="Pyrv_kinase-like_dom_sf"/>
</dbReference>
<evidence type="ECO:0000313" key="2">
    <source>
        <dbReference type="Proteomes" id="UP000249754"/>
    </source>
</evidence>
<evidence type="ECO:0000313" key="1">
    <source>
        <dbReference type="EMBL" id="RAJ26390.1"/>
    </source>
</evidence>